<keyword evidence="3" id="KW-1185">Reference proteome</keyword>
<dbReference type="InterPro" id="IPR058407">
    <property type="entry name" value="DUF8094"/>
</dbReference>
<sequence>MLAAGAVAALLVVSGCSDSGSSDDKAAAVGQQAAAAAAGPPVISEADAKALMTKITAANNKANLALDPEQVGGYEAEASLASDAAGLISYVGRPLGEFDYELETLLAPSSTAGADFFVADAVVGSATQHYPLVLAKAGADWKVVHSAPLEVPLPELQKGAAGSVEVVDRADPAKTLLISPEQVAQEHATALGTAGGKGPFAGDATSAKVVESDQAREQIRFEDGAAPDALDIKTTVTPYPVRALRTKDGGALVAYSTQTEFVATKAGAEADLGPILTKLGGRTAPGKVSVTILNMWWTKVPAMGKGDKVTVLGGTNQPVSVK</sequence>
<evidence type="ECO:0000259" key="1">
    <source>
        <dbReference type="Pfam" id="PF26366"/>
    </source>
</evidence>
<dbReference type="PATRIC" id="fig|1246995.3.peg.4976"/>
<dbReference type="AlphaFoldDB" id="U5W1T1"/>
<dbReference type="KEGG" id="afs:AFR_24560"/>
<protein>
    <recommendedName>
        <fullName evidence="1">DUF8094 domain-containing protein</fullName>
    </recommendedName>
</protein>
<evidence type="ECO:0000313" key="2">
    <source>
        <dbReference type="EMBL" id="AGZ43178.1"/>
    </source>
</evidence>
<dbReference type="HOGENOM" id="CLU_862303_0_0_11"/>
<gene>
    <name evidence="2" type="ORF">AFR_24560</name>
</gene>
<evidence type="ECO:0000313" key="3">
    <source>
        <dbReference type="Proteomes" id="UP000017746"/>
    </source>
</evidence>
<dbReference type="Proteomes" id="UP000017746">
    <property type="component" value="Chromosome"/>
</dbReference>
<name>U5W1T1_9ACTN</name>
<accession>U5W1T1</accession>
<dbReference type="EMBL" id="CP006272">
    <property type="protein sequence ID" value="AGZ43178.1"/>
    <property type="molecule type" value="Genomic_DNA"/>
</dbReference>
<reference evidence="2 3" key="1">
    <citation type="journal article" date="2014" name="J. Biotechnol.">
        <title>Complete genome sequence of the actinobacterium Actinoplanes friuliensis HAG 010964, producer of the lipopeptide antibiotic friulimycin.</title>
        <authorList>
            <person name="Ruckert C."/>
            <person name="Szczepanowski R."/>
            <person name="Albersmeier A."/>
            <person name="Goesmann A."/>
            <person name="Fischer N."/>
            <person name="Steinkamper A."/>
            <person name="Puhler A."/>
            <person name="Biener R."/>
            <person name="Schwartz D."/>
            <person name="Kalinowski J."/>
        </authorList>
    </citation>
    <scope>NUCLEOTIDE SEQUENCE [LARGE SCALE GENOMIC DNA]</scope>
    <source>
        <strain evidence="2 3">DSM 7358</strain>
    </source>
</reference>
<dbReference type="Pfam" id="PF26366">
    <property type="entry name" value="DUF8094"/>
    <property type="match status" value="1"/>
</dbReference>
<dbReference type="STRING" id="1246995.AFR_24560"/>
<organism evidence="2 3">
    <name type="scientific">Actinoplanes friuliensis DSM 7358</name>
    <dbReference type="NCBI Taxonomy" id="1246995"/>
    <lineage>
        <taxon>Bacteria</taxon>
        <taxon>Bacillati</taxon>
        <taxon>Actinomycetota</taxon>
        <taxon>Actinomycetes</taxon>
        <taxon>Micromonosporales</taxon>
        <taxon>Micromonosporaceae</taxon>
        <taxon>Actinoplanes</taxon>
    </lineage>
</organism>
<feature type="domain" description="DUF8094" evidence="1">
    <location>
        <begin position="41"/>
        <end position="316"/>
    </location>
</feature>
<proteinExistence type="predicted"/>